<feature type="active site" description="Proton acceptor" evidence="9">
    <location>
        <position position="41"/>
    </location>
</feature>
<proteinExistence type="inferred from homology"/>
<dbReference type="EC" id="6.3.5.1" evidence="7 8"/>
<comment type="catalytic activity">
    <reaction evidence="7 8">
        <text>deamido-NAD(+) + L-glutamine + ATP + H2O = L-glutamate + AMP + diphosphate + NAD(+) + H(+)</text>
        <dbReference type="Rhea" id="RHEA:24384"/>
        <dbReference type="ChEBI" id="CHEBI:15377"/>
        <dbReference type="ChEBI" id="CHEBI:15378"/>
        <dbReference type="ChEBI" id="CHEBI:29985"/>
        <dbReference type="ChEBI" id="CHEBI:30616"/>
        <dbReference type="ChEBI" id="CHEBI:33019"/>
        <dbReference type="ChEBI" id="CHEBI:57540"/>
        <dbReference type="ChEBI" id="CHEBI:58359"/>
        <dbReference type="ChEBI" id="CHEBI:58437"/>
        <dbReference type="ChEBI" id="CHEBI:456215"/>
        <dbReference type="EC" id="6.3.5.1"/>
    </reaction>
</comment>
<dbReference type="Pfam" id="PF00795">
    <property type="entry name" value="CN_hydrolase"/>
    <property type="match status" value="1"/>
</dbReference>
<dbReference type="InterPro" id="IPR000132">
    <property type="entry name" value="Nitrilase/CN_hydratase_CS"/>
</dbReference>
<dbReference type="SUPFAM" id="SSF56317">
    <property type="entry name" value="Carbon-nitrogen hydrolase"/>
    <property type="match status" value="1"/>
</dbReference>
<feature type="active site" description="Nucleophile; for glutaminase activity" evidence="7">
    <location>
        <position position="148"/>
    </location>
</feature>
<feature type="domain" description="CN hydrolase" evidence="11">
    <location>
        <begin position="1"/>
        <end position="252"/>
    </location>
</feature>
<dbReference type="PANTHER" id="PTHR23090:SF9">
    <property type="entry name" value="GLUTAMINE-DEPENDENT NAD(+) SYNTHETASE"/>
    <property type="match status" value="1"/>
</dbReference>
<dbReference type="PROSITE" id="PS00920">
    <property type="entry name" value="NITRIL_CHT_1"/>
    <property type="match status" value="1"/>
</dbReference>
<dbReference type="InterPro" id="IPR014729">
    <property type="entry name" value="Rossmann-like_a/b/a_fold"/>
</dbReference>
<comment type="caution">
    <text evidence="7">Lacks conserved residue(s) required for the propagation of feature annotation.</text>
</comment>
<evidence type="ECO:0000256" key="6">
    <source>
        <dbReference type="ARBA" id="ARBA00023027"/>
    </source>
</evidence>
<dbReference type="GO" id="GO:0004359">
    <property type="term" value="F:glutaminase activity"/>
    <property type="evidence" value="ECO:0007669"/>
    <property type="project" value="InterPro"/>
</dbReference>
<feature type="binding site" evidence="7">
    <location>
        <position position="407"/>
    </location>
    <ligand>
        <name>deamido-NAD(+)</name>
        <dbReference type="ChEBI" id="CHEBI:58437"/>
        <note>ligand shared between two neighboring subunits</note>
    </ligand>
</feature>
<dbReference type="HAMAP" id="MF_02090">
    <property type="entry name" value="NadE_glutamine_dep"/>
    <property type="match status" value="1"/>
</dbReference>
<feature type="active site" description="Proton acceptor; for glutaminase activity" evidence="7">
    <location>
        <position position="41"/>
    </location>
</feature>
<feature type="binding site" evidence="7">
    <location>
        <position position="378"/>
    </location>
    <ligand>
        <name>deamido-NAD(+)</name>
        <dbReference type="ChEBI" id="CHEBI:58437"/>
        <note>ligand shared between two neighboring subunits</note>
    </ligand>
</feature>
<keyword evidence="6 7" id="KW-0520">NAD</keyword>
<dbReference type="GO" id="GO:0008795">
    <property type="term" value="F:NAD+ synthase activity"/>
    <property type="evidence" value="ECO:0007669"/>
    <property type="project" value="UniProtKB-UniRule"/>
</dbReference>
<dbReference type="EMBL" id="FUYR01000002">
    <property type="protein sequence ID" value="SKB64643.1"/>
    <property type="molecule type" value="Genomic_DNA"/>
</dbReference>
<dbReference type="GO" id="GO:0005737">
    <property type="term" value="C:cytoplasm"/>
    <property type="evidence" value="ECO:0007669"/>
    <property type="project" value="InterPro"/>
</dbReference>
<evidence type="ECO:0000256" key="3">
    <source>
        <dbReference type="ARBA" id="ARBA00022598"/>
    </source>
</evidence>
<feature type="binding site" evidence="7">
    <location>
        <position position="118"/>
    </location>
    <ligand>
        <name>L-glutamine</name>
        <dbReference type="ChEBI" id="CHEBI:58359"/>
    </ligand>
</feature>
<dbReference type="InterPro" id="IPR003694">
    <property type="entry name" value="NAD_synthase"/>
</dbReference>
<dbReference type="RefSeq" id="WP_079702581.1">
    <property type="nucleotide sequence ID" value="NZ_FUYR01000002.1"/>
</dbReference>
<comment type="similarity">
    <text evidence="2 7 8">In the C-terminal section; belongs to the NAD synthetase family.</text>
</comment>
<evidence type="ECO:0000259" key="11">
    <source>
        <dbReference type="PROSITE" id="PS50263"/>
    </source>
</evidence>
<dbReference type="InterPro" id="IPR003010">
    <property type="entry name" value="C-N_Hydrolase"/>
</dbReference>
<evidence type="ECO:0000256" key="9">
    <source>
        <dbReference type="PROSITE-ProRule" id="PRU10139"/>
    </source>
</evidence>
<comment type="function">
    <text evidence="7">Catalyzes the ATP-dependent amidation of deamido-NAD to form NAD. Uses L-glutamine as a nitrogen source.</text>
</comment>
<dbReference type="CDD" id="cd07570">
    <property type="entry name" value="GAT_Gln-NAD-synth"/>
    <property type="match status" value="1"/>
</dbReference>
<dbReference type="FunFam" id="3.40.50.620:FF:000106">
    <property type="entry name" value="Glutamine-dependent NAD(+) synthetase"/>
    <property type="match status" value="1"/>
</dbReference>
<protein>
    <recommendedName>
        <fullName evidence="7 8">Glutamine-dependent NAD(+) synthetase</fullName>
        <ecNumber evidence="7 8">6.3.5.1</ecNumber>
    </recommendedName>
    <alternativeName>
        <fullName evidence="7 8">NAD(+) synthase [glutamine-hydrolyzing]</fullName>
    </alternativeName>
</protein>
<dbReference type="Proteomes" id="UP000189981">
    <property type="component" value="Unassembled WGS sequence"/>
</dbReference>
<dbReference type="PANTHER" id="PTHR23090">
    <property type="entry name" value="NH 3 /GLUTAMINE-DEPENDENT NAD + SYNTHETASE"/>
    <property type="match status" value="1"/>
</dbReference>
<feature type="binding site" evidence="7">
    <location>
        <position position="517"/>
    </location>
    <ligand>
        <name>deamido-NAD(+)</name>
        <dbReference type="ChEBI" id="CHEBI:58437"/>
        <note>ligand shared between two neighboring subunits</note>
    </ligand>
</feature>
<comment type="similarity">
    <text evidence="10">Belongs to the NAD synthetase family.</text>
</comment>
<dbReference type="NCBIfam" id="NF010588">
    <property type="entry name" value="PRK13981.1"/>
    <property type="match status" value="1"/>
</dbReference>
<dbReference type="GO" id="GO:0009435">
    <property type="term" value="P:NAD+ biosynthetic process"/>
    <property type="evidence" value="ECO:0007669"/>
    <property type="project" value="UniProtKB-UniRule"/>
</dbReference>
<dbReference type="OrthoDB" id="9803818at2"/>
<dbReference type="PIRSF" id="PIRSF006630">
    <property type="entry name" value="NADS_GAT"/>
    <property type="match status" value="1"/>
</dbReference>
<dbReference type="PROSITE" id="PS50263">
    <property type="entry name" value="CN_HYDROLASE"/>
    <property type="match status" value="1"/>
</dbReference>
<evidence type="ECO:0000256" key="4">
    <source>
        <dbReference type="ARBA" id="ARBA00022741"/>
    </source>
</evidence>
<feature type="binding site" evidence="7">
    <location>
        <position position="182"/>
    </location>
    <ligand>
        <name>L-glutamine</name>
        <dbReference type="ChEBI" id="CHEBI:58359"/>
    </ligand>
</feature>
<dbReference type="Gene3D" id="3.60.110.10">
    <property type="entry name" value="Carbon-nitrogen hydrolase"/>
    <property type="match status" value="1"/>
</dbReference>
<evidence type="ECO:0000313" key="12">
    <source>
        <dbReference type="EMBL" id="SKB64643.1"/>
    </source>
</evidence>
<evidence type="ECO:0000256" key="10">
    <source>
        <dbReference type="RuleBase" id="RU003811"/>
    </source>
</evidence>
<keyword evidence="5 7" id="KW-0067">ATP-binding</keyword>
<dbReference type="InterPro" id="IPR022310">
    <property type="entry name" value="NAD/GMP_synthase"/>
</dbReference>
<dbReference type="Pfam" id="PF02540">
    <property type="entry name" value="NAD_synthase"/>
    <property type="match status" value="1"/>
</dbReference>
<feature type="binding site" evidence="7">
    <location>
        <begin position="295"/>
        <end position="302"/>
    </location>
    <ligand>
        <name>ATP</name>
        <dbReference type="ChEBI" id="CHEBI:30616"/>
    </ligand>
</feature>
<dbReference type="GO" id="GO:0000257">
    <property type="term" value="F:nitrilase activity"/>
    <property type="evidence" value="ECO:0007669"/>
    <property type="project" value="UniProtKB-ARBA"/>
</dbReference>
<evidence type="ECO:0000313" key="13">
    <source>
        <dbReference type="Proteomes" id="UP000189981"/>
    </source>
</evidence>
<keyword evidence="3 7" id="KW-0436">Ligase</keyword>
<keyword evidence="13" id="KW-1185">Reference proteome</keyword>
<dbReference type="UniPathway" id="UPA00253">
    <property type="reaction ID" value="UER00334"/>
</dbReference>
<evidence type="ECO:0000256" key="1">
    <source>
        <dbReference type="ARBA" id="ARBA00005188"/>
    </source>
</evidence>
<dbReference type="InterPro" id="IPR036526">
    <property type="entry name" value="C-N_Hydrolase_sf"/>
</dbReference>
<keyword evidence="4 7" id="KW-0547">Nucleotide-binding</keyword>
<dbReference type="AlphaFoldDB" id="A0A1T5CZ82"/>
<evidence type="ECO:0000256" key="7">
    <source>
        <dbReference type="HAMAP-Rule" id="MF_02090"/>
    </source>
</evidence>
<reference evidence="13" key="1">
    <citation type="submission" date="2017-02" db="EMBL/GenBank/DDBJ databases">
        <authorList>
            <person name="Varghese N."/>
            <person name="Submissions S."/>
        </authorList>
    </citation>
    <scope>NUCLEOTIDE SEQUENCE [LARGE SCALE GENOMIC DNA]</scope>
    <source>
        <strain evidence="13">DSM 22385</strain>
    </source>
</reference>
<name>A0A1T5CZ82_9SPHI</name>
<dbReference type="STRING" id="572036.SAMN05661099_2043"/>
<evidence type="ECO:0000256" key="5">
    <source>
        <dbReference type="ARBA" id="ARBA00022840"/>
    </source>
</evidence>
<comment type="pathway">
    <text evidence="1 7 8">Cofactor biosynthesis; NAD(+) biosynthesis; NAD(+) from deamido-NAD(+) (L-Gln route): step 1/1.</text>
</comment>
<evidence type="ECO:0000256" key="2">
    <source>
        <dbReference type="ARBA" id="ARBA00007145"/>
    </source>
</evidence>
<dbReference type="Gene3D" id="3.40.50.620">
    <property type="entry name" value="HUPs"/>
    <property type="match status" value="1"/>
</dbReference>
<sequence>MKIALAQLNYIIGDFNFNTQKIISTVHEAKRKGADLVVFAELCVCGYPPRDFLEFSEFIELCENAAQQIAKECQDIACIIGLPTRNPKIQGKDLFNSAYFIEQGSVKAVVNKALLPNYDVFDEYRYFEPAVDFKCVEFMGYKIALTVCEDLWNINDNPMYVTCPMDVLSLEKPDLMINIAASPFAYNHDEERVLILGDNCRKYQLPLFYVNQVGAQTEIIFDGGSLVFGKEGQLLDEMTYFTEELKIYEFDKGQVKGLKPIVHDPQSDIAQIHDAIILGIKDYFQKSGFTKAVLGLSGGIDSALVCALAAEALGAENIMAVLMPSEYSSDHSIQDALDLVMNLGCKHEVIAIKEATAAFQNMMKPVFKDLPFSVAEENMQARSRAIVLMAMSNKFGYILLNTSNKSECSVGYGTLYGDMAGAIGVLGDIYKTQVYKLANYINRERDIIPQNSIIKPPSAELRPGQKDSDSLPEYDVLDAILFQYIELKQSSASIINMGFDEALVRKVLKMVNVAEFKRNQAPPILRVSPKAFGMGRRMPIVGKYLS</sequence>
<accession>A0A1T5CZ82</accession>
<gene>
    <name evidence="7" type="primary">nadE</name>
    <name evidence="12" type="ORF">SAMN05661099_2043</name>
</gene>
<feature type="binding site" evidence="7">
    <location>
        <position position="402"/>
    </location>
    <ligand>
        <name>ATP</name>
        <dbReference type="ChEBI" id="CHEBI:30616"/>
    </ligand>
</feature>
<dbReference type="GO" id="GO:0005524">
    <property type="term" value="F:ATP binding"/>
    <property type="evidence" value="ECO:0007669"/>
    <property type="project" value="UniProtKB-UniRule"/>
</dbReference>
<dbReference type="GO" id="GO:0003952">
    <property type="term" value="F:NAD+ synthase (glutamine-hydrolyzing) activity"/>
    <property type="evidence" value="ECO:0007669"/>
    <property type="project" value="UniProtKB-UniRule"/>
</dbReference>
<dbReference type="NCBIfam" id="TIGR00552">
    <property type="entry name" value="nadE"/>
    <property type="match status" value="1"/>
</dbReference>
<evidence type="ECO:0000256" key="8">
    <source>
        <dbReference type="PIRNR" id="PIRNR006630"/>
    </source>
</evidence>
<feature type="active site" description="For glutaminase activity" evidence="7">
    <location>
        <position position="112"/>
    </location>
</feature>
<dbReference type="InterPro" id="IPR014445">
    <property type="entry name" value="Gln-dep_NAD_synthase"/>
</dbReference>
<organism evidence="12 13">
    <name type="scientific">Daejeonella lutea</name>
    <dbReference type="NCBI Taxonomy" id="572036"/>
    <lineage>
        <taxon>Bacteria</taxon>
        <taxon>Pseudomonadati</taxon>
        <taxon>Bacteroidota</taxon>
        <taxon>Sphingobacteriia</taxon>
        <taxon>Sphingobacteriales</taxon>
        <taxon>Sphingobacteriaceae</taxon>
        <taxon>Daejeonella</taxon>
    </lineage>
</organism>
<dbReference type="SUPFAM" id="SSF52402">
    <property type="entry name" value="Adenine nucleotide alpha hydrolases-like"/>
    <property type="match status" value="1"/>
</dbReference>
<dbReference type="CDD" id="cd00553">
    <property type="entry name" value="NAD_synthase"/>
    <property type="match status" value="1"/>
</dbReference>